<organism evidence="1">
    <name type="scientific">Hexamita inflata</name>
    <dbReference type="NCBI Taxonomy" id="28002"/>
    <lineage>
        <taxon>Eukaryota</taxon>
        <taxon>Metamonada</taxon>
        <taxon>Diplomonadida</taxon>
        <taxon>Hexamitidae</taxon>
        <taxon>Hexamitinae</taxon>
        <taxon>Hexamita</taxon>
    </lineage>
</organism>
<reference evidence="2 3" key="2">
    <citation type="submission" date="2024-07" db="EMBL/GenBank/DDBJ databases">
        <authorList>
            <person name="Akdeniz Z."/>
        </authorList>
    </citation>
    <scope>NUCLEOTIDE SEQUENCE [LARGE SCALE GENOMIC DNA]</scope>
</reference>
<name>A0AA86U152_9EUKA</name>
<dbReference type="AlphaFoldDB" id="A0AA86U152"/>
<evidence type="ECO:0000313" key="3">
    <source>
        <dbReference type="Proteomes" id="UP001642409"/>
    </source>
</evidence>
<dbReference type="Proteomes" id="UP001642409">
    <property type="component" value="Unassembled WGS sequence"/>
</dbReference>
<evidence type="ECO:0000313" key="1">
    <source>
        <dbReference type="EMBL" id="CAI9936236.1"/>
    </source>
</evidence>
<reference evidence="1" key="1">
    <citation type="submission" date="2023-06" db="EMBL/GenBank/DDBJ databases">
        <authorList>
            <person name="Kurt Z."/>
        </authorList>
    </citation>
    <scope>NUCLEOTIDE SEQUENCE</scope>
</reference>
<dbReference type="InterPro" id="IPR001611">
    <property type="entry name" value="Leu-rich_rpt"/>
</dbReference>
<dbReference type="Gene3D" id="3.80.10.10">
    <property type="entry name" value="Ribonuclease Inhibitor"/>
    <property type="match status" value="1"/>
</dbReference>
<dbReference type="EMBL" id="CAXDID020000317">
    <property type="protein sequence ID" value="CAL6075997.1"/>
    <property type="molecule type" value="Genomic_DNA"/>
</dbReference>
<protein>
    <submittedName>
        <fullName evidence="1">DUF2252 family protein</fullName>
    </submittedName>
    <submittedName>
        <fullName evidence="2">DUF2252_family protein</fullName>
    </submittedName>
</protein>
<accession>A0AA86U152</accession>
<dbReference type="PROSITE" id="PS51450">
    <property type="entry name" value="LRR"/>
    <property type="match status" value="1"/>
</dbReference>
<dbReference type="SUPFAM" id="SSF52058">
    <property type="entry name" value="L domain-like"/>
    <property type="match status" value="1"/>
</dbReference>
<keyword evidence="3" id="KW-1185">Reference proteome</keyword>
<gene>
    <name evidence="1" type="ORF">HINF_LOCUS23881</name>
    <name evidence="2" type="ORF">HINF_LOCUS57476</name>
</gene>
<dbReference type="EMBL" id="CATOUU010000634">
    <property type="protein sequence ID" value="CAI9936236.1"/>
    <property type="molecule type" value="Genomic_DNA"/>
</dbReference>
<sequence length="333" mass="39004">MSSNSNINIKQLDILQEYDKAMIKKFQNLIKDDSLTFKNNIELTSLNFIEILNIKTLVLENCYNIIPILQSQTITDLQIQRCNIHSFKKFQLDKLEVLIFYSSKKKETKLLAKEIEKYTKLLEIRLVGCMVDIQYISNIIKLIKLTINWCDLLNTQKIKTLVNLQELSLNFCQEVDITSLQYLRQLIKLSLQQCNIVSIDPLRPLSKLQELNISDNKLVYLQPILELKQLSTLYTANNKIVDTKIISQQSSIQNFDLGNQNRPSLEELRVAGVVKDIQNQIANLRSISQQTMNLKCKRSNFRYEIARKLQNQYYVQNIFYQQIIFINNIEDIQ</sequence>
<dbReference type="InterPro" id="IPR032675">
    <property type="entry name" value="LRR_dom_sf"/>
</dbReference>
<comment type="caution">
    <text evidence="1">The sequence shown here is derived from an EMBL/GenBank/DDBJ whole genome shotgun (WGS) entry which is preliminary data.</text>
</comment>
<proteinExistence type="predicted"/>
<evidence type="ECO:0000313" key="2">
    <source>
        <dbReference type="EMBL" id="CAL6075997.1"/>
    </source>
</evidence>